<reference evidence="2 3" key="1">
    <citation type="submission" date="2022-06" db="EMBL/GenBank/DDBJ databases">
        <title>Dyella sp. Sa strain:Sa Genome sequencing.</title>
        <authorList>
            <person name="Park S."/>
        </authorList>
    </citation>
    <scope>NUCLEOTIDE SEQUENCE [LARGE SCALE GENOMIC DNA]</scope>
    <source>
        <strain evidence="2 3">Sa</strain>
    </source>
</reference>
<organism evidence="2 3">
    <name type="scientific">Dyella lutea</name>
    <dbReference type="NCBI Taxonomy" id="2950441"/>
    <lineage>
        <taxon>Bacteria</taxon>
        <taxon>Pseudomonadati</taxon>
        <taxon>Pseudomonadota</taxon>
        <taxon>Gammaproteobacteria</taxon>
        <taxon>Lysobacterales</taxon>
        <taxon>Rhodanobacteraceae</taxon>
        <taxon>Dyella</taxon>
    </lineage>
</organism>
<dbReference type="Proteomes" id="UP001204615">
    <property type="component" value="Unassembled WGS sequence"/>
</dbReference>
<gene>
    <name evidence="2" type="ORF">NC595_18325</name>
</gene>
<dbReference type="EMBL" id="JAMZEK010000004">
    <property type="protein sequence ID" value="MCP1376009.1"/>
    <property type="molecule type" value="Genomic_DNA"/>
</dbReference>
<comment type="caution">
    <text evidence="2">The sequence shown here is derived from an EMBL/GenBank/DDBJ whole genome shotgun (WGS) entry which is preliminary data.</text>
</comment>
<sequence>MNGTLIDFRHLDAPKPKPKCDPEFLPPDPEDVEKARKFKERLWVERESAKYKKTEGTR</sequence>
<evidence type="ECO:0000256" key="1">
    <source>
        <dbReference type="SAM" id="MobiDB-lite"/>
    </source>
</evidence>
<feature type="compositionally biased region" description="Basic and acidic residues" evidence="1">
    <location>
        <begin position="7"/>
        <end position="22"/>
    </location>
</feature>
<name>A0ABT1FF48_9GAMM</name>
<dbReference type="RefSeq" id="WP_253568798.1">
    <property type="nucleotide sequence ID" value="NZ_JAMZEK010000004.1"/>
</dbReference>
<protein>
    <submittedName>
        <fullName evidence="2">Uncharacterized protein</fullName>
    </submittedName>
</protein>
<proteinExistence type="predicted"/>
<evidence type="ECO:0000313" key="2">
    <source>
        <dbReference type="EMBL" id="MCP1376009.1"/>
    </source>
</evidence>
<feature type="region of interest" description="Disordered" evidence="1">
    <location>
        <begin position="1"/>
        <end position="30"/>
    </location>
</feature>
<evidence type="ECO:0000313" key="3">
    <source>
        <dbReference type="Proteomes" id="UP001204615"/>
    </source>
</evidence>
<accession>A0ABT1FF48</accession>
<keyword evidence="3" id="KW-1185">Reference proteome</keyword>